<gene>
    <name evidence="2" type="ORF">GCM10008908_16430</name>
</gene>
<feature type="domain" description="Putative Se/S carrier protein-like" evidence="1">
    <location>
        <begin position="2"/>
        <end position="69"/>
    </location>
</feature>
<comment type="caution">
    <text evidence="2">The sequence shown here is derived from an EMBL/GenBank/DDBJ whole genome shotgun (WGS) entry which is preliminary data.</text>
</comment>
<evidence type="ECO:0000313" key="2">
    <source>
        <dbReference type="EMBL" id="GAA0771689.1"/>
    </source>
</evidence>
<protein>
    <submittedName>
        <fullName evidence="2">DUF3343 domain-containing protein</fullName>
    </submittedName>
</protein>
<reference evidence="3" key="1">
    <citation type="journal article" date="2019" name="Int. J. Syst. Evol. Microbiol.">
        <title>The Global Catalogue of Microorganisms (GCM) 10K type strain sequencing project: providing services to taxonomists for standard genome sequencing and annotation.</title>
        <authorList>
            <consortium name="The Broad Institute Genomics Platform"/>
            <consortium name="The Broad Institute Genome Sequencing Center for Infectious Disease"/>
            <person name="Wu L."/>
            <person name="Ma J."/>
        </authorList>
    </citation>
    <scope>NUCLEOTIDE SEQUENCE [LARGE SCALE GENOMIC DNA]</scope>
    <source>
        <strain evidence="3">JCM 1417</strain>
    </source>
</reference>
<dbReference type="Pfam" id="PF11823">
    <property type="entry name" value="Se_S_carrier"/>
    <property type="match status" value="1"/>
</dbReference>
<proteinExistence type="predicted"/>
<sequence length="83" mass="9446">MEYYVLFPNHNNGLHLYRSLKNAQIKATIVPTPRRASSCCGISLLIPKEAIDAVNEYIKTENIDIIDIVALPKISNPLRDKFY</sequence>
<accession>A0ABP3W1E2</accession>
<keyword evidence="3" id="KW-1185">Reference proteome</keyword>
<name>A0ABP3W1E2_CLOSU</name>
<dbReference type="EMBL" id="BAAACI010000005">
    <property type="protein sequence ID" value="GAA0771689.1"/>
    <property type="molecule type" value="Genomic_DNA"/>
</dbReference>
<dbReference type="InterPro" id="IPR021778">
    <property type="entry name" value="Se/S_carrier-like"/>
</dbReference>
<dbReference type="Proteomes" id="UP001501047">
    <property type="component" value="Unassembled WGS sequence"/>
</dbReference>
<evidence type="ECO:0000313" key="3">
    <source>
        <dbReference type="Proteomes" id="UP001501047"/>
    </source>
</evidence>
<evidence type="ECO:0000259" key="1">
    <source>
        <dbReference type="Pfam" id="PF11823"/>
    </source>
</evidence>
<organism evidence="2 3">
    <name type="scientific">Clostridium subterminale</name>
    <dbReference type="NCBI Taxonomy" id="1550"/>
    <lineage>
        <taxon>Bacteria</taxon>
        <taxon>Bacillati</taxon>
        <taxon>Bacillota</taxon>
        <taxon>Clostridia</taxon>
        <taxon>Eubacteriales</taxon>
        <taxon>Clostridiaceae</taxon>
        <taxon>Clostridium</taxon>
    </lineage>
</organism>